<evidence type="ECO:0000256" key="3">
    <source>
        <dbReference type="ARBA" id="ARBA00022525"/>
    </source>
</evidence>
<sequence length="188" mass="22175">MSSIMKAFVTSGLLLLLIAGMWRCFGQEPVSVECNYFNLRVTAKRALFYPDEFVDPNELFLGTGCVVTYIRPHELEFYYPVSLCGTVIEIEPDRTVFNTWLTYKPRNLHISAELRLKCVVPSSYVVDDLQIPFPDQYWFLVQQRLCSSCNYAHLKDNWSTPFYKMRNHSTHFHRMRNQSFQNPFQPFF</sequence>
<feature type="chain" id="PRO_5018197099" evidence="5">
    <location>
        <begin position="27"/>
        <end position="188"/>
    </location>
</feature>
<evidence type="ECO:0000256" key="2">
    <source>
        <dbReference type="ARBA" id="ARBA00010071"/>
    </source>
</evidence>
<dbReference type="GO" id="GO:0005576">
    <property type="term" value="C:extracellular region"/>
    <property type="evidence" value="ECO:0007669"/>
    <property type="project" value="UniProtKB-SubCell"/>
</dbReference>
<dbReference type="GeneID" id="101823854"/>
<comment type="subcellular location">
    <subcellularLocation>
        <location evidence="1">Secreted</location>
    </subcellularLocation>
</comment>
<comment type="similarity">
    <text evidence="2">Belongs to the PLAC1 family.</text>
</comment>
<dbReference type="KEGG" id="maua:101823854"/>
<dbReference type="RefSeq" id="XP_021085412.1">
    <property type="nucleotide sequence ID" value="XM_021229753.2"/>
</dbReference>
<gene>
    <name evidence="8" type="primary">LOC101823854</name>
</gene>
<evidence type="ECO:0000256" key="5">
    <source>
        <dbReference type="SAM" id="SignalP"/>
    </source>
</evidence>
<evidence type="ECO:0000259" key="6">
    <source>
        <dbReference type="Pfam" id="PF23344"/>
    </source>
</evidence>
<dbReference type="PANTHER" id="PTHR14380:SF8">
    <property type="entry name" value="OOCYTE-SECRETED PROTEIN 3"/>
    <property type="match status" value="1"/>
</dbReference>
<proteinExistence type="inferred from homology"/>
<evidence type="ECO:0000256" key="4">
    <source>
        <dbReference type="ARBA" id="ARBA00022729"/>
    </source>
</evidence>
<dbReference type="OrthoDB" id="9450704at2759"/>
<dbReference type="Proteomes" id="UP000886700">
    <property type="component" value="Unplaced"/>
</dbReference>
<evidence type="ECO:0000313" key="8">
    <source>
        <dbReference type="RefSeq" id="XP_021085412.1"/>
    </source>
</evidence>
<dbReference type="Gene3D" id="2.60.40.3210">
    <property type="entry name" value="Zona pellucida, ZP-N domain"/>
    <property type="match status" value="1"/>
</dbReference>
<keyword evidence="7" id="KW-1185">Reference proteome</keyword>
<feature type="signal peptide" evidence="5">
    <location>
        <begin position="1"/>
        <end position="26"/>
    </location>
</feature>
<protein>
    <submittedName>
        <fullName evidence="8">Oocyte-secreted protein 3-like isoform X1</fullName>
    </submittedName>
</protein>
<evidence type="ECO:0000313" key="7">
    <source>
        <dbReference type="Proteomes" id="UP000886700"/>
    </source>
</evidence>
<dbReference type="InterPro" id="IPR055356">
    <property type="entry name" value="ZP-N"/>
</dbReference>
<dbReference type="InterPro" id="IPR033222">
    <property type="entry name" value="PLAC1_fam"/>
</dbReference>
<dbReference type="AlphaFoldDB" id="A0A3Q0CXF0"/>
<dbReference type="PANTHER" id="PTHR14380">
    <property type="entry name" value="PLACENTA-SPECIFIC PROTEIN 1"/>
    <property type="match status" value="1"/>
</dbReference>
<evidence type="ECO:0000256" key="1">
    <source>
        <dbReference type="ARBA" id="ARBA00004613"/>
    </source>
</evidence>
<feature type="domain" description="ZP-N" evidence="6">
    <location>
        <begin position="38"/>
        <end position="109"/>
    </location>
</feature>
<keyword evidence="3" id="KW-0964">Secreted</keyword>
<dbReference type="Pfam" id="PF23344">
    <property type="entry name" value="ZP-N"/>
    <property type="match status" value="1"/>
</dbReference>
<organism evidence="7 8">
    <name type="scientific">Mesocricetus auratus</name>
    <name type="common">Golden hamster</name>
    <dbReference type="NCBI Taxonomy" id="10036"/>
    <lineage>
        <taxon>Eukaryota</taxon>
        <taxon>Metazoa</taxon>
        <taxon>Chordata</taxon>
        <taxon>Craniata</taxon>
        <taxon>Vertebrata</taxon>
        <taxon>Euteleostomi</taxon>
        <taxon>Mammalia</taxon>
        <taxon>Eutheria</taxon>
        <taxon>Euarchontoglires</taxon>
        <taxon>Glires</taxon>
        <taxon>Rodentia</taxon>
        <taxon>Myomorpha</taxon>
        <taxon>Muroidea</taxon>
        <taxon>Cricetidae</taxon>
        <taxon>Cricetinae</taxon>
        <taxon>Mesocricetus</taxon>
    </lineage>
</organism>
<reference evidence="8" key="1">
    <citation type="submission" date="2025-08" db="UniProtKB">
        <authorList>
            <consortium name="RefSeq"/>
        </authorList>
    </citation>
    <scope>IDENTIFICATION</scope>
    <source>
        <tissue evidence="8">Liver</tissue>
    </source>
</reference>
<accession>A0A3Q0CXF0</accession>
<keyword evidence="4 5" id="KW-0732">Signal</keyword>
<name>A0A3Q0CXF0_MESAU</name>